<dbReference type="OrthoDB" id="7490932at2759"/>
<dbReference type="Proteomes" id="UP000789524">
    <property type="component" value="Unassembled WGS sequence"/>
</dbReference>
<feature type="region of interest" description="Disordered" evidence="1">
    <location>
        <begin position="122"/>
        <end position="141"/>
    </location>
</feature>
<comment type="caution">
    <text evidence="2">The sequence shown here is derived from an EMBL/GenBank/DDBJ whole genome shotgun (WGS) entry which is preliminary data.</text>
</comment>
<feature type="region of interest" description="Disordered" evidence="1">
    <location>
        <begin position="1"/>
        <end position="23"/>
    </location>
</feature>
<organism evidence="2 3">
    <name type="scientific">Danaus chrysippus</name>
    <name type="common">African queen</name>
    <dbReference type="NCBI Taxonomy" id="151541"/>
    <lineage>
        <taxon>Eukaryota</taxon>
        <taxon>Metazoa</taxon>
        <taxon>Ecdysozoa</taxon>
        <taxon>Arthropoda</taxon>
        <taxon>Hexapoda</taxon>
        <taxon>Insecta</taxon>
        <taxon>Pterygota</taxon>
        <taxon>Neoptera</taxon>
        <taxon>Endopterygota</taxon>
        <taxon>Lepidoptera</taxon>
        <taxon>Glossata</taxon>
        <taxon>Ditrysia</taxon>
        <taxon>Papilionoidea</taxon>
        <taxon>Nymphalidae</taxon>
        <taxon>Danainae</taxon>
        <taxon>Danaini</taxon>
        <taxon>Danaina</taxon>
        <taxon>Danaus</taxon>
        <taxon>Anosia</taxon>
    </lineage>
</organism>
<dbReference type="EMBL" id="CAKASE010000081">
    <property type="protein sequence ID" value="CAG9583462.1"/>
    <property type="molecule type" value="Genomic_DNA"/>
</dbReference>
<feature type="compositionally biased region" description="Basic and acidic residues" evidence="1">
    <location>
        <begin position="122"/>
        <end position="134"/>
    </location>
</feature>
<keyword evidence="3" id="KW-1185">Reference proteome</keyword>
<dbReference type="AlphaFoldDB" id="A0A8J2R3N5"/>
<reference evidence="2" key="1">
    <citation type="submission" date="2021-09" db="EMBL/GenBank/DDBJ databases">
        <authorList>
            <person name="Martin H S."/>
        </authorList>
    </citation>
    <scope>NUCLEOTIDE SEQUENCE</scope>
</reference>
<accession>A0A8J2R3N5</accession>
<gene>
    <name evidence="2" type="ORF">DCHRY22_LOCUS14846</name>
</gene>
<proteinExistence type="predicted"/>
<evidence type="ECO:0000256" key="1">
    <source>
        <dbReference type="SAM" id="MobiDB-lite"/>
    </source>
</evidence>
<name>A0A8J2R3N5_9NEOP</name>
<feature type="compositionally biased region" description="Basic and acidic residues" evidence="1">
    <location>
        <begin position="1"/>
        <end position="16"/>
    </location>
</feature>
<evidence type="ECO:0000313" key="3">
    <source>
        <dbReference type="Proteomes" id="UP000789524"/>
    </source>
</evidence>
<protein>
    <submittedName>
        <fullName evidence="2">(African queen) hypothetical protein</fullName>
    </submittedName>
</protein>
<evidence type="ECO:0000313" key="2">
    <source>
        <dbReference type="EMBL" id="CAG9583462.1"/>
    </source>
</evidence>
<sequence>MTPREKIQHDRPKLYSETDPNTSHVTMYLGGKRGKCRVVTSHPPPSTDPDLSLITIRCHRSVRLLIQECTHDVVLKRVPREEIWPIECGNKISVLAISRLRPPAPGCSNLGSIRTYGTLDSRDDRTLRSGERAPRRSSTRA</sequence>